<evidence type="ECO:0000313" key="2">
    <source>
        <dbReference type="Proteomes" id="UP000663879"/>
    </source>
</evidence>
<sequence>MVQIKRSNRNESLILARPNRLVEISEIINFSQDIIKTGNLIKIRKEIDGIFYELDGRTISEQFIEYLQFYKQGKINWRCVYAKCKGSCYTYTETVGENCDVWILNGDHLDTVDRTRITNLEHRRKLKEKASLSDEPPRKIITQFELELPDDEEAIALYASYYALCQMNNRIKEKNKPDYPQMNH</sequence>
<dbReference type="OrthoDB" id="10170906at2759"/>
<reference evidence="1" key="1">
    <citation type="submission" date="2021-02" db="EMBL/GenBank/DDBJ databases">
        <authorList>
            <person name="Nowell W R."/>
        </authorList>
    </citation>
    <scope>NUCLEOTIDE SEQUENCE</scope>
    <source>
        <strain evidence="1">Ploen Becks lab</strain>
    </source>
</reference>
<dbReference type="EMBL" id="CAJNOC010002070">
    <property type="protein sequence ID" value="CAF0910628.1"/>
    <property type="molecule type" value="Genomic_DNA"/>
</dbReference>
<keyword evidence="2" id="KW-1185">Reference proteome</keyword>
<gene>
    <name evidence="1" type="ORF">OXX778_LOCUS11883</name>
</gene>
<dbReference type="Proteomes" id="UP000663879">
    <property type="component" value="Unassembled WGS sequence"/>
</dbReference>
<dbReference type="AlphaFoldDB" id="A0A814A8H4"/>
<organism evidence="1 2">
    <name type="scientific">Brachionus calyciflorus</name>
    <dbReference type="NCBI Taxonomy" id="104777"/>
    <lineage>
        <taxon>Eukaryota</taxon>
        <taxon>Metazoa</taxon>
        <taxon>Spiralia</taxon>
        <taxon>Gnathifera</taxon>
        <taxon>Rotifera</taxon>
        <taxon>Eurotatoria</taxon>
        <taxon>Monogononta</taxon>
        <taxon>Pseudotrocha</taxon>
        <taxon>Ploima</taxon>
        <taxon>Brachionidae</taxon>
        <taxon>Brachionus</taxon>
    </lineage>
</organism>
<accession>A0A814A8H4</accession>
<name>A0A814A8H4_9BILA</name>
<evidence type="ECO:0000313" key="1">
    <source>
        <dbReference type="EMBL" id="CAF0910628.1"/>
    </source>
</evidence>
<proteinExistence type="predicted"/>
<comment type="caution">
    <text evidence="1">The sequence shown here is derived from an EMBL/GenBank/DDBJ whole genome shotgun (WGS) entry which is preliminary data.</text>
</comment>
<protein>
    <submittedName>
        <fullName evidence="1">Uncharacterized protein</fullName>
    </submittedName>
</protein>